<evidence type="ECO:0000313" key="4">
    <source>
        <dbReference type="EMBL" id="CAA7062473.1"/>
    </source>
</evidence>
<feature type="domain" description="Cystatin" evidence="3">
    <location>
        <begin position="109"/>
        <end position="179"/>
    </location>
</feature>
<comment type="caution">
    <text evidence="4">The sequence shown here is derived from an EMBL/GenBank/DDBJ whole genome shotgun (WGS) entry which is preliminary data.</text>
</comment>
<keyword evidence="2" id="KW-0789">Thiol protease inhibitor</keyword>
<evidence type="ECO:0000259" key="3">
    <source>
        <dbReference type="Pfam" id="PF00031"/>
    </source>
</evidence>
<dbReference type="PANTHER" id="PTHR31228:SF36">
    <property type="entry name" value="CYSTATIN_MONELLIN SUPERFAMILY PROTEIN"/>
    <property type="match status" value="1"/>
</dbReference>
<dbReference type="InterPro" id="IPR006525">
    <property type="entry name" value="Cystatin-related_pln"/>
</dbReference>
<dbReference type="Pfam" id="PF00031">
    <property type="entry name" value="Cystatin"/>
    <property type="match status" value="1"/>
</dbReference>
<proteinExistence type="predicted"/>
<evidence type="ECO:0000313" key="5">
    <source>
        <dbReference type="Proteomes" id="UP000467841"/>
    </source>
</evidence>
<protein>
    <recommendedName>
        <fullName evidence="3">Cystatin domain-containing protein</fullName>
    </recommendedName>
</protein>
<organism evidence="4 5">
    <name type="scientific">Microthlaspi erraticum</name>
    <dbReference type="NCBI Taxonomy" id="1685480"/>
    <lineage>
        <taxon>Eukaryota</taxon>
        <taxon>Viridiplantae</taxon>
        <taxon>Streptophyta</taxon>
        <taxon>Embryophyta</taxon>
        <taxon>Tracheophyta</taxon>
        <taxon>Spermatophyta</taxon>
        <taxon>Magnoliopsida</taxon>
        <taxon>eudicotyledons</taxon>
        <taxon>Gunneridae</taxon>
        <taxon>Pentapetalae</taxon>
        <taxon>rosids</taxon>
        <taxon>malvids</taxon>
        <taxon>Brassicales</taxon>
        <taxon>Brassicaceae</taxon>
        <taxon>Coluteocarpeae</taxon>
        <taxon>Microthlaspi</taxon>
    </lineage>
</organism>
<dbReference type="InterPro" id="IPR000010">
    <property type="entry name" value="Cystatin_dom"/>
</dbReference>
<dbReference type="InterPro" id="IPR046350">
    <property type="entry name" value="Cystatin_sf"/>
</dbReference>
<dbReference type="Proteomes" id="UP000467841">
    <property type="component" value="Unassembled WGS sequence"/>
</dbReference>
<sequence length="198" mass="23088">MGSSCAIDYEINTNLFDPLCVRASIMYLPKDEPEEVKLLMERIRGKEEDLGHNHTVRDEYALINEQIRNSQGFDVDFSKFRYLFDFFPAFLDETDVADAPETDGEFFGRLCKEAIEDYNKKEGTSFEFVEVEKANVYSNSGYVYFITFVAKDTRDHNQTKIFQAKVIHVYCREIEHSFCRLKPGQEDSKNVAKKLRVQ</sequence>
<dbReference type="EMBL" id="CACVBM020001940">
    <property type="protein sequence ID" value="CAA7062473.1"/>
    <property type="molecule type" value="Genomic_DNA"/>
</dbReference>
<evidence type="ECO:0000256" key="1">
    <source>
        <dbReference type="ARBA" id="ARBA00022690"/>
    </source>
</evidence>
<name>A0A6D2L6X9_9BRAS</name>
<dbReference type="NCBIfam" id="TIGR01638">
    <property type="entry name" value="Atha_cystat_rel"/>
    <property type="match status" value="1"/>
</dbReference>
<gene>
    <name evidence="4" type="ORF">MERR_LOCUS49709</name>
</gene>
<dbReference type="AlphaFoldDB" id="A0A6D2L6X9"/>
<dbReference type="PANTHER" id="PTHR31228">
    <property type="entry name" value="CYSTATIN/MONELLIN SUPERFAMILY PROTEIN"/>
    <property type="match status" value="1"/>
</dbReference>
<dbReference type="GO" id="GO:0004869">
    <property type="term" value="F:cysteine-type endopeptidase inhibitor activity"/>
    <property type="evidence" value="ECO:0007669"/>
    <property type="project" value="UniProtKB-KW"/>
</dbReference>
<keyword evidence="1" id="KW-0646">Protease inhibitor</keyword>
<dbReference type="OrthoDB" id="1078836at2759"/>
<reference evidence="4" key="1">
    <citation type="submission" date="2020-01" db="EMBL/GenBank/DDBJ databases">
        <authorList>
            <person name="Mishra B."/>
        </authorList>
    </citation>
    <scope>NUCLEOTIDE SEQUENCE [LARGE SCALE GENOMIC DNA]</scope>
</reference>
<keyword evidence="5" id="KW-1185">Reference proteome</keyword>
<dbReference type="SUPFAM" id="SSF54403">
    <property type="entry name" value="Cystatin/monellin"/>
    <property type="match status" value="1"/>
</dbReference>
<accession>A0A6D2L6X9</accession>
<dbReference type="Gene3D" id="3.10.450.10">
    <property type="match status" value="1"/>
</dbReference>
<evidence type="ECO:0000256" key="2">
    <source>
        <dbReference type="ARBA" id="ARBA00022704"/>
    </source>
</evidence>